<gene>
    <name evidence="3" type="ORF">LX87_02004</name>
</gene>
<dbReference type="EMBL" id="QLMC01000002">
    <property type="protein sequence ID" value="RAK00302.1"/>
    <property type="molecule type" value="Genomic_DNA"/>
</dbReference>
<evidence type="ECO:0000313" key="3">
    <source>
        <dbReference type="EMBL" id="RAK00302.1"/>
    </source>
</evidence>
<proteinExistence type="predicted"/>
<dbReference type="Proteomes" id="UP000248790">
    <property type="component" value="Unassembled WGS sequence"/>
</dbReference>
<dbReference type="OrthoDB" id="673187at2"/>
<feature type="domain" description="Response regulatory" evidence="2">
    <location>
        <begin position="9"/>
        <end position="130"/>
    </location>
</feature>
<dbReference type="InterPro" id="IPR052893">
    <property type="entry name" value="TCS_response_regulator"/>
</dbReference>
<dbReference type="Pfam" id="PF00072">
    <property type="entry name" value="Response_reg"/>
    <property type="match status" value="1"/>
</dbReference>
<dbReference type="PANTHER" id="PTHR44520">
    <property type="entry name" value="RESPONSE REGULATOR RCP1-RELATED"/>
    <property type="match status" value="1"/>
</dbReference>
<dbReference type="SMART" id="SM00448">
    <property type="entry name" value="REC"/>
    <property type="match status" value="1"/>
</dbReference>
<feature type="modified residue" description="4-aspartylphosphate" evidence="1">
    <location>
        <position position="63"/>
    </location>
</feature>
<keyword evidence="1" id="KW-0597">Phosphoprotein</keyword>
<dbReference type="InterPro" id="IPR011006">
    <property type="entry name" value="CheY-like_superfamily"/>
</dbReference>
<reference evidence="3 4" key="1">
    <citation type="submission" date="2018-06" db="EMBL/GenBank/DDBJ databases">
        <title>Genomic Encyclopedia of Archaeal and Bacterial Type Strains, Phase II (KMG-II): from individual species to whole genera.</title>
        <authorList>
            <person name="Goeker M."/>
        </authorList>
    </citation>
    <scope>NUCLEOTIDE SEQUENCE [LARGE SCALE GENOMIC DNA]</scope>
    <source>
        <strain evidence="3 4">DSM 21851</strain>
    </source>
</reference>
<organism evidence="3 4">
    <name type="scientific">Larkinella arboricola</name>
    <dbReference type="NCBI Taxonomy" id="643671"/>
    <lineage>
        <taxon>Bacteria</taxon>
        <taxon>Pseudomonadati</taxon>
        <taxon>Bacteroidota</taxon>
        <taxon>Cytophagia</taxon>
        <taxon>Cytophagales</taxon>
        <taxon>Spirosomataceae</taxon>
        <taxon>Larkinella</taxon>
    </lineage>
</organism>
<dbReference type="PROSITE" id="PS50110">
    <property type="entry name" value="RESPONSE_REGULATORY"/>
    <property type="match status" value="1"/>
</dbReference>
<dbReference type="Gene3D" id="3.40.50.2300">
    <property type="match status" value="1"/>
</dbReference>
<evidence type="ECO:0000259" key="2">
    <source>
        <dbReference type="PROSITE" id="PS50110"/>
    </source>
</evidence>
<name>A0A327X279_LARAB</name>
<sequence>MSTTSSSRLTFIVDDNADYHTMLKTTFEEVRPNTRTKFFFSGQALLDQLSDPANQHPDLIILDLFMPEMDGLTTLNHIRQNLKLTKIPTIIMSVSDSKSDLLNSYQAGANSFIKKPSRLDEFMKFIDITCRFWLEIAQVPSLRRVAF</sequence>
<dbReference type="RefSeq" id="WP_111628055.1">
    <property type="nucleotide sequence ID" value="NZ_QLMC01000002.1"/>
</dbReference>
<dbReference type="InterPro" id="IPR001789">
    <property type="entry name" value="Sig_transdc_resp-reg_receiver"/>
</dbReference>
<evidence type="ECO:0000256" key="1">
    <source>
        <dbReference type="PROSITE-ProRule" id="PRU00169"/>
    </source>
</evidence>
<dbReference type="AlphaFoldDB" id="A0A327X279"/>
<accession>A0A327X279</accession>
<dbReference type="SUPFAM" id="SSF52172">
    <property type="entry name" value="CheY-like"/>
    <property type="match status" value="1"/>
</dbReference>
<evidence type="ECO:0000313" key="4">
    <source>
        <dbReference type="Proteomes" id="UP000248790"/>
    </source>
</evidence>
<dbReference type="GO" id="GO:0000160">
    <property type="term" value="P:phosphorelay signal transduction system"/>
    <property type="evidence" value="ECO:0007669"/>
    <property type="project" value="InterPro"/>
</dbReference>
<keyword evidence="4" id="KW-1185">Reference proteome</keyword>
<protein>
    <submittedName>
        <fullName evidence="3">Two-component system response regulator</fullName>
    </submittedName>
</protein>
<dbReference type="PANTHER" id="PTHR44520:SF2">
    <property type="entry name" value="RESPONSE REGULATOR RCP1"/>
    <property type="match status" value="1"/>
</dbReference>
<comment type="caution">
    <text evidence="3">The sequence shown here is derived from an EMBL/GenBank/DDBJ whole genome shotgun (WGS) entry which is preliminary data.</text>
</comment>